<dbReference type="Gene3D" id="3.40.50.1820">
    <property type="entry name" value="alpha/beta hydrolase"/>
    <property type="match status" value="1"/>
</dbReference>
<feature type="domain" description="AB hydrolase-1" evidence="1">
    <location>
        <begin position="162"/>
        <end position="275"/>
    </location>
</feature>
<dbReference type="Proteomes" id="UP000537204">
    <property type="component" value="Unassembled WGS sequence"/>
</dbReference>
<protein>
    <submittedName>
        <fullName evidence="2">Pimeloyl-ACP methyl ester carboxylesterase</fullName>
    </submittedName>
</protein>
<dbReference type="Pfam" id="PF00561">
    <property type="entry name" value="Abhydrolase_1"/>
    <property type="match status" value="1"/>
</dbReference>
<dbReference type="InterPro" id="IPR029058">
    <property type="entry name" value="AB_hydrolase_fold"/>
</dbReference>
<comment type="caution">
    <text evidence="2">The sequence shown here is derived from an EMBL/GenBank/DDBJ whole genome shotgun (WGS) entry which is preliminary data.</text>
</comment>
<dbReference type="InterPro" id="IPR050266">
    <property type="entry name" value="AB_hydrolase_sf"/>
</dbReference>
<dbReference type="PANTHER" id="PTHR43798">
    <property type="entry name" value="MONOACYLGLYCEROL LIPASE"/>
    <property type="match status" value="1"/>
</dbReference>
<dbReference type="PANTHER" id="PTHR43798:SF33">
    <property type="entry name" value="HYDROLASE, PUTATIVE (AFU_ORTHOLOGUE AFUA_2G14860)-RELATED"/>
    <property type="match status" value="1"/>
</dbReference>
<evidence type="ECO:0000313" key="2">
    <source>
        <dbReference type="EMBL" id="MBB5634952.1"/>
    </source>
</evidence>
<name>A0A7W8ZJB8_9SPHI</name>
<organism evidence="2 3">
    <name type="scientific">Pedobacter cryoconitis</name>
    <dbReference type="NCBI Taxonomy" id="188932"/>
    <lineage>
        <taxon>Bacteria</taxon>
        <taxon>Pseudomonadati</taxon>
        <taxon>Bacteroidota</taxon>
        <taxon>Sphingobacteriia</taxon>
        <taxon>Sphingobacteriales</taxon>
        <taxon>Sphingobacteriaceae</taxon>
        <taxon>Pedobacter</taxon>
    </lineage>
</organism>
<accession>A0A7W8ZJB8</accession>
<dbReference type="AlphaFoldDB" id="A0A7W8ZJB8"/>
<dbReference type="InterPro" id="IPR000073">
    <property type="entry name" value="AB_hydrolase_1"/>
</dbReference>
<dbReference type="RefSeq" id="WP_183879191.1">
    <property type="nucleotide sequence ID" value="NZ_JACHCE010000001.1"/>
</dbReference>
<proteinExistence type="predicted"/>
<evidence type="ECO:0000313" key="3">
    <source>
        <dbReference type="Proteomes" id="UP000537204"/>
    </source>
</evidence>
<dbReference type="SUPFAM" id="SSF53474">
    <property type="entry name" value="alpha/beta-Hydrolases"/>
    <property type="match status" value="1"/>
</dbReference>
<reference evidence="2 3" key="1">
    <citation type="submission" date="2020-08" db="EMBL/GenBank/DDBJ databases">
        <title>Genomic Encyclopedia of Type Strains, Phase IV (KMG-V): Genome sequencing to study the core and pangenomes of soil and plant-associated prokaryotes.</title>
        <authorList>
            <person name="Whitman W."/>
        </authorList>
    </citation>
    <scope>NUCLEOTIDE SEQUENCE [LARGE SCALE GENOMIC DNA]</scope>
    <source>
        <strain evidence="2 3">S3M1</strain>
    </source>
</reference>
<sequence>MKRATILFFLFVLTGMKLFAQNKFLADKTYLDHNQRAIRYKDQKQYLQSGLSYDSLFKAHQGNGVTRDKYIAACSWALANNSDKAFYYLTQYINETQTFLLDFLYEDQDLKSLHQDRRWEPLTSLSKLNIQKAKEKYKPQDTLVDVGTHKLFFNIIKGSSTVILFETGGMDNSTVWSELLIPIYDATGATLITYDRAGYGKSTRDSVNSDITNEIKGLELALSKLGYASANKILVCHSLGGFYADIYSSRNPSKVKAAVFIDASLGSFYTDQAIKRVLTDPNGPLEQIRKDNISIYYIAVDLHQNAATVRATPFPAHIPITDIYAETPPWEHEIDNKGWKDGHKNFIKARPNSKIILAEGCTHYVAVDNPQLVLNEIIKSYQTVVKAQ</sequence>
<evidence type="ECO:0000259" key="1">
    <source>
        <dbReference type="Pfam" id="PF00561"/>
    </source>
</evidence>
<dbReference type="GO" id="GO:0016020">
    <property type="term" value="C:membrane"/>
    <property type="evidence" value="ECO:0007669"/>
    <property type="project" value="TreeGrafter"/>
</dbReference>
<dbReference type="EMBL" id="JACHCE010000001">
    <property type="protein sequence ID" value="MBB5634952.1"/>
    <property type="molecule type" value="Genomic_DNA"/>
</dbReference>
<gene>
    <name evidence="2" type="ORF">HDE68_000837</name>
</gene>